<accession>A0A1K1LH27</accession>
<sequence>MSVSIQPPLLHFPEVPLPSMARIRQRFPAPHLKDVRAAVRQELECLPLPLDLRCRGVAVGVGSRGIAHLPVLVDEVVTYVKKRHGVPFIVPAMGSHGGGTAAGQRAILASCGITEESAGVPILAGEESICIGSNIAGVPVYCDAAAWQADWIIPINRVKPHTQFHAPTESGLLKMLVIGFGKAKGAATIHGYGTKGLVEYIPRSAEVFLNSGKVLFGLAVVENQRHETALVRALTPEDFFSEEKRLLCTARELMPRLPVESLDLLILDRMGKDISGPGMDSSVTGRIMANGEPDPPSPRTALLAVLSLTEASHGNAVGVGLADLISHRLCQAIDVQATYLNSISGGFPVQGKIPMVMSDDRQLMHAAAVLLGAGSLTDRRIIHARDTLHLEELEVSTAVLQELEGRTDLEILRPLAPMAFDSNNLLLPVEYL</sequence>
<dbReference type="KEGG" id="dpg:DESPIGER_2201"/>
<dbReference type="Proteomes" id="UP000186323">
    <property type="component" value="Chromosome I"/>
</dbReference>
<reference evidence="2" key="1">
    <citation type="submission" date="2016-10" db="EMBL/GenBank/DDBJ databases">
        <authorList>
            <person name="Wegmann U."/>
        </authorList>
    </citation>
    <scope>NUCLEOTIDE SEQUENCE [LARGE SCALE GENOMIC DNA]</scope>
</reference>
<evidence type="ECO:0000313" key="1">
    <source>
        <dbReference type="EMBL" id="SFV74023.1"/>
    </source>
</evidence>
<protein>
    <submittedName>
        <fullName evidence="1">Iron-sulfur cluster binding protein</fullName>
    </submittedName>
</protein>
<dbReference type="AlphaFoldDB" id="A0A1K1LH27"/>
<dbReference type="OrthoDB" id="9788398at2"/>
<evidence type="ECO:0000313" key="2">
    <source>
        <dbReference type="Proteomes" id="UP000186323"/>
    </source>
</evidence>
<gene>
    <name evidence="1" type="ORF">DESPIGER_2201</name>
</gene>
<dbReference type="RefSeq" id="WP_072336532.1">
    <property type="nucleotide sequence ID" value="NZ_LT630450.1"/>
</dbReference>
<dbReference type="Gene3D" id="3.40.50.11440">
    <property type="match status" value="1"/>
</dbReference>
<proteinExistence type="predicted"/>
<keyword evidence="2" id="KW-1185">Reference proteome</keyword>
<organism evidence="1 2">
    <name type="scientific">Desulfovibrio piger</name>
    <dbReference type="NCBI Taxonomy" id="901"/>
    <lineage>
        <taxon>Bacteria</taxon>
        <taxon>Pseudomonadati</taxon>
        <taxon>Thermodesulfobacteriota</taxon>
        <taxon>Desulfovibrionia</taxon>
        <taxon>Desulfovibrionales</taxon>
        <taxon>Desulfovibrionaceae</taxon>
        <taxon>Desulfovibrio</taxon>
    </lineage>
</organism>
<dbReference type="EMBL" id="LT630450">
    <property type="protein sequence ID" value="SFV74023.1"/>
    <property type="molecule type" value="Genomic_DNA"/>
</dbReference>
<name>A0A1K1LH27_9BACT</name>